<evidence type="ECO:0000313" key="1">
    <source>
        <dbReference type="EMBL" id="TMS38364.1"/>
    </source>
</evidence>
<evidence type="ECO:0000313" key="2">
    <source>
        <dbReference type="Proteomes" id="UP000298663"/>
    </source>
</evidence>
<dbReference type="AlphaFoldDB" id="A0A4U8UZ01"/>
<reference evidence="1 2" key="1">
    <citation type="journal article" date="2015" name="Genome Biol.">
        <title>Comparative genomics of Steinernema reveals deeply conserved gene regulatory networks.</title>
        <authorList>
            <person name="Dillman A.R."/>
            <person name="Macchietto M."/>
            <person name="Porter C.F."/>
            <person name="Rogers A."/>
            <person name="Williams B."/>
            <person name="Antoshechkin I."/>
            <person name="Lee M.M."/>
            <person name="Goodwin Z."/>
            <person name="Lu X."/>
            <person name="Lewis E.E."/>
            <person name="Goodrich-Blair H."/>
            <person name="Stock S.P."/>
            <person name="Adams B.J."/>
            <person name="Sternberg P.W."/>
            <person name="Mortazavi A."/>
        </authorList>
    </citation>
    <scope>NUCLEOTIDE SEQUENCE [LARGE SCALE GENOMIC DNA]</scope>
    <source>
        <strain evidence="1 2">ALL</strain>
    </source>
</reference>
<dbReference type="Proteomes" id="UP000298663">
    <property type="component" value="Unassembled WGS sequence"/>
</dbReference>
<reference evidence="1 2" key="2">
    <citation type="journal article" date="2019" name="G3 (Bethesda)">
        <title>Hybrid Assembly of the Genome of the Entomopathogenic Nematode Steinernema carpocapsae Identifies the X-Chromosome.</title>
        <authorList>
            <person name="Serra L."/>
            <person name="Macchietto M."/>
            <person name="Macias-Munoz A."/>
            <person name="McGill C.J."/>
            <person name="Rodriguez I.M."/>
            <person name="Rodriguez B."/>
            <person name="Murad R."/>
            <person name="Mortazavi A."/>
        </authorList>
    </citation>
    <scope>NUCLEOTIDE SEQUENCE [LARGE SCALE GENOMIC DNA]</scope>
    <source>
        <strain evidence="1 2">ALL</strain>
    </source>
</reference>
<gene>
    <name evidence="1" type="ORF">L596_005106</name>
</gene>
<organism evidence="1 2">
    <name type="scientific">Steinernema carpocapsae</name>
    <name type="common">Entomopathogenic nematode</name>
    <dbReference type="NCBI Taxonomy" id="34508"/>
    <lineage>
        <taxon>Eukaryota</taxon>
        <taxon>Metazoa</taxon>
        <taxon>Ecdysozoa</taxon>
        <taxon>Nematoda</taxon>
        <taxon>Chromadorea</taxon>
        <taxon>Rhabditida</taxon>
        <taxon>Tylenchina</taxon>
        <taxon>Panagrolaimomorpha</taxon>
        <taxon>Strongyloidoidea</taxon>
        <taxon>Steinernematidae</taxon>
        <taxon>Steinernema</taxon>
    </lineage>
</organism>
<keyword evidence="2" id="KW-1185">Reference proteome</keyword>
<protein>
    <submittedName>
        <fullName evidence="1">Uncharacterized protein</fullName>
    </submittedName>
</protein>
<name>A0A4U8UZ01_STECR</name>
<dbReference type="EMBL" id="AZBU02000001">
    <property type="protein sequence ID" value="TMS38364.1"/>
    <property type="molecule type" value="Genomic_DNA"/>
</dbReference>
<proteinExistence type="predicted"/>
<sequence length="91" mass="10317">MNTTRTPQRMARLMLTDLAKNQRIQKNTKIHDITALQSGPMSECLATLATFRDTWHSDVGLTTTTLIRCPVYCLVTWRRLFANGGAICTFQ</sequence>
<comment type="caution">
    <text evidence="1">The sequence shown here is derived from an EMBL/GenBank/DDBJ whole genome shotgun (WGS) entry which is preliminary data.</text>
</comment>
<accession>A0A4U8UZ01</accession>